<dbReference type="PANTHER" id="PTHR31884">
    <property type="entry name" value="POLYGALACTURONASE"/>
    <property type="match status" value="1"/>
</dbReference>
<dbReference type="GO" id="GO:0005576">
    <property type="term" value="C:extracellular region"/>
    <property type="evidence" value="ECO:0007669"/>
    <property type="project" value="UniProtKB-SubCell"/>
</dbReference>
<feature type="active site" evidence="12">
    <location>
        <position position="240"/>
    </location>
</feature>
<evidence type="ECO:0000256" key="7">
    <source>
        <dbReference type="ARBA" id="ARBA00022801"/>
    </source>
</evidence>
<feature type="signal peptide" evidence="14">
    <location>
        <begin position="1"/>
        <end position="21"/>
    </location>
</feature>
<dbReference type="PROSITE" id="PS00502">
    <property type="entry name" value="POLYGALACTURONASE"/>
    <property type="match status" value="1"/>
</dbReference>
<reference evidence="15 16" key="1">
    <citation type="submission" date="2016-05" db="EMBL/GenBank/DDBJ databases">
        <title>A degradative enzymes factory behind the ericoid mycorrhizal symbiosis.</title>
        <authorList>
            <consortium name="DOE Joint Genome Institute"/>
            <person name="Martino E."/>
            <person name="Morin E."/>
            <person name="Grelet G."/>
            <person name="Kuo A."/>
            <person name="Kohler A."/>
            <person name="Daghino S."/>
            <person name="Barry K."/>
            <person name="Choi C."/>
            <person name="Cichocki N."/>
            <person name="Clum A."/>
            <person name="Copeland A."/>
            <person name="Hainaut M."/>
            <person name="Haridas S."/>
            <person name="Labutti K."/>
            <person name="Lindquist E."/>
            <person name="Lipzen A."/>
            <person name="Khouja H.-R."/>
            <person name="Murat C."/>
            <person name="Ohm R."/>
            <person name="Olson A."/>
            <person name="Spatafora J."/>
            <person name="Veneault-Fourrey C."/>
            <person name="Henrissat B."/>
            <person name="Grigoriev I."/>
            <person name="Martin F."/>
            <person name="Perotto S."/>
        </authorList>
    </citation>
    <scope>NUCLEOTIDE SEQUENCE [LARGE SCALE GENOMIC DNA]</scope>
    <source>
        <strain evidence="15 16">UAMH 7357</strain>
    </source>
</reference>
<sequence>MVLFLQALGLALSVASVLVSANPLPTAAPDLKNAAALQKRATCTFTAASAASVSKKSCATIVLDGITVPSGVTLDLTDLTSGTHVIFEGETTWGYEEWSGPLFSVSGEDITVTGASGHSLNGNGAEWWDGEGSNGGKTKPKFFYAHSLTGTSSISGLNILNTPVQVFSIDSSTGLTLSDITIDDSAGDTDSLAANTDAFDVGSSTSITISGANVKNQDDCLAVNSGTSIIFTGGTCSGGHGLSIGSVGGRTDNTVSDVTIESSTVTNSQNGVRIKTVYDATGSVSGVTYKSITLSGITKYGIVIEQDYEPLLTAPTNGSPTGTPTTGVPVTDLTLDGVTGTVESTGTNIYILCGSGSCSSWTWEGVDVTGGKTSTSCENVPTGATCS</sequence>
<dbReference type="PANTHER" id="PTHR31884:SF1">
    <property type="entry name" value="POLYGALACTURONASE"/>
    <property type="match status" value="1"/>
</dbReference>
<keyword evidence="4" id="KW-0964">Secreted</keyword>
<dbReference type="GO" id="GO:0045490">
    <property type="term" value="P:pectin catabolic process"/>
    <property type="evidence" value="ECO:0007669"/>
    <property type="project" value="TreeGrafter"/>
</dbReference>
<dbReference type="GO" id="GO:0071555">
    <property type="term" value="P:cell wall organization"/>
    <property type="evidence" value="ECO:0007669"/>
    <property type="project" value="UniProtKB-KW"/>
</dbReference>
<dbReference type="InterPro" id="IPR011050">
    <property type="entry name" value="Pectin_lyase_fold/virulence"/>
</dbReference>
<comment type="similarity">
    <text evidence="2 13">Belongs to the glycosyl hydrolase 28 family.</text>
</comment>
<organism evidence="15 16">
    <name type="scientific">Hyaloscypha hepaticicola</name>
    <dbReference type="NCBI Taxonomy" id="2082293"/>
    <lineage>
        <taxon>Eukaryota</taxon>
        <taxon>Fungi</taxon>
        <taxon>Dikarya</taxon>
        <taxon>Ascomycota</taxon>
        <taxon>Pezizomycotina</taxon>
        <taxon>Leotiomycetes</taxon>
        <taxon>Helotiales</taxon>
        <taxon>Hyaloscyphaceae</taxon>
        <taxon>Hyaloscypha</taxon>
    </lineage>
</organism>
<comment type="catalytic activity">
    <reaction evidence="11">
        <text>(1,4-alpha-D-galacturonosyl)n+m + H2O = (1,4-alpha-D-galacturonosyl)n + (1,4-alpha-D-galacturonosyl)m.</text>
        <dbReference type="EC" id="3.2.1.15"/>
    </reaction>
</comment>
<keyword evidence="16" id="KW-1185">Reference proteome</keyword>
<evidence type="ECO:0000256" key="13">
    <source>
        <dbReference type="RuleBase" id="RU361169"/>
    </source>
</evidence>
<dbReference type="EC" id="3.2.1.15" evidence="3"/>
<dbReference type="Proteomes" id="UP000235672">
    <property type="component" value="Unassembled WGS sequence"/>
</dbReference>
<name>A0A2J6QBM5_9HELO</name>
<evidence type="ECO:0000256" key="8">
    <source>
        <dbReference type="ARBA" id="ARBA00023157"/>
    </source>
</evidence>
<accession>A0A2J6QBM5</accession>
<keyword evidence="8" id="KW-1015">Disulfide bond</keyword>
<keyword evidence="5 14" id="KW-0732">Signal</keyword>
<dbReference type="Gene3D" id="2.160.20.10">
    <property type="entry name" value="Single-stranded right-handed beta-helix, Pectin lyase-like"/>
    <property type="match status" value="1"/>
</dbReference>
<protein>
    <recommendedName>
        <fullName evidence="3">endo-polygalacturonase</fullName>
        <ecNumber evidence="3">3.2.1.15</ecNumber>
    </recommendedName>
</protein>
<dbReference type="GO" id="GO:0004650">
    <property type="term" value="F:polygalacturonase activity"/>
    <property type="evidence" value="ECO:0007669"/>
    <property type="project" value="UniProtKB-EC"/>
</dbReference>
<keyword evidence="6" id="KW-0677">Repeat</keyword>
<evidence type="ECO:0000256" key="9">
    <source>
        <dbReference type="ARBA" id="ARBA00023295"/>
    </source>
</evidence>
<dbReference type="STRING" id="1745343.A0A2J6QBM5"/>
<dbReference type="Pfam" id="PF00295">
    <property type="entry name" value="Glyco_hydro_28"/>
    <property type="match status" value="1"/>
</dbReference>
<dbReference type="EMBL" id="KZ613474">
    <property type="protein sequence ID" value="PMD23655.1"/>
    <property type="molecule type" value="Genomic_DNA"/>
</dbReference>
<dbReference type="SUPFAM" id="SSF51126">
    <property type="entry name" value="Pectin lyase-like"/>
    <property type="match status" value="1"/>
</dbReference>
<dbReference type="OrthoDB" id="1546079at2759"/>
<evidence type="ECO:0000256" key="4">
    <source>
        <dbReference type="ARBA" id="ARBA00022525"/>
    </source>
</evidence>
<evidence type="ECO:0000256" key="1">
    <source>
        <dbReference type="ARBA" id="ARBA00004613"/>
    </source>
</evidence>
<dbReference type="InterPro" id="IPR000743">
    <property type="entry name" value="Glyco_hydro_28"/>
</dbReference>
<evidence type="ECO:0000256" key="14">
    <source>
        <dbReference type="SAM" id="SignalP"/>
    </source>
</evidence>
<dbReference type="AlphaFoldDB" id="A0A2J6QBM5"/>
<keyword evidence="10" id="KW-0961">Cell wall biogenesis/degradation</keyword>
<comment type="subcellular location">
    <subcellularLocation>
        <location evidence="1">Secreted</location>
    </subcellularLocation>
</comment>
<evidence type="ECO:0000256" key="3">
    <source>
        <dbReference type="ARBA" id="ARBA00012736"/>
    </source>
</evidence>
<keyword evidence="7 13" id="KW-0378">Hydrolase</keyword>
<proteinExistence type="inferred from homology"/>
<dbReference type="InterPro" id="IPR050434">
    <property type="entry name" value="Glycosyl_hydrlase_28"/>
</dbReference>
<evidence type="ECO:0000313" key="15">
    <source>
        <dbReference type="EMBL" id="PMD23655.1"/>
    </source>
</evidence>
<keyword evidence="9 13" id="KW-0326">Glycosidase</keyword>
<feature type="chain" id="PRO_5014334694" description="endo-polygalacturonase" evidence="14">
    <location>
        <begin position="22"/>
        <end position="387"/>
    </location>
</feature>
<evidence type="ECO:0000256" key="6">
    <source>
        <dbReference type="ARBA" id="ARBA00022737"/>
    </source>
</evidence>
<dbReference type="InterPro" id="IPR012334">
    <property type="entry name" value="Pectin_lyas_fold"/>
</dbReference>
<dbReference type="SMART" id="SM00710">
    <property type="entry name" value="PbH1"/>
    <property type="match status" value="4"/>
</dbReference>
<dbReference type="FunFam" id="2.160.20.10:FF:000002">
    <property type="entry name" value="Endopolygalacturonase D"/>
    <property type="match status" value="1"/>
</dbReference>
<evidence type="ECO:0000256" key="10">
    <source>
        <dbReference type="ARBA" id="ARBA00023316"/>
    </source>
</evidence>
<gene>
    <name evidence="15" type="ORF">NA56DRAFT_567778</name>
</gene>
<evidence type="ECO:0000256" key="2">
    <source>
        <dbReference type="ARBA" id="ARBA00008834"/>
    </source>
</evidence>
<evidence type="ECO:0000256" key="11">
    <source>
        <dbReference type="ARBA" id="ARBA00034074"/>
    </source>
</evidence>
<evidence type="ECO:0000256" key="12">
    <source>
        <dbReference type="PROSITE-ProRule" id="PRU10052"/>
    </source>
</evidence>
<evidence type="ECO:0000256" key="5">
    <source>
        <dbReference type="ARBA" id="ARBA00022729"/>
    </source>
</evidence>
<dbReference type="InterPro" id="IPR006626">
    <property type="entry name" value="PbH1"/>
</dbReference>
<evidence type="ECO:0000313" key="16">
    <source>
        <dbReference type="Proteomes" id="UP000235672"/>
    </source>
</evidence>